<dbReference type="PROSITE" id="PS50943">
    <property type="entry name" value="HTH_CROC1"/>
    <property type="match status" value="1"/>
</dbReference>
<evidence type="ECO:0000256" key="1">
    <source>
        <dbReference type="ARBA" id="ARBA00023125"/>
    </source>
</evidence>
<comment type="caution">
    <text evidence="3">The sequence shown here is derived from an EMBL/GenBank/DDBJ whole genome shotgun (WGS) entry which is preliminary data.</text>
</comment>
<dbReference type="EMBL" id="WUBS01000030">
    <property type="protein sequence ID" value="NDL66039.1"/>
    <property type="molecule type" value="Genomic_DNA"/>
</dbReference>
<dbReference type="GO" id="GO:0005829">
    <property type="term" value="C:cytosol"/>
    <property type="evidence" value="ECO:0007669"/>
    <property type="project" value="TreeGrafter"/>
</dbReference>
<accession>A0A845SPL8</accession>
<dbReference type="GO" id="GO:0003677">
    <property type="term" value="F:DNA binding"/>
    <property type="evidence" value="ECO:0007669"/>
    <property type="project" value="UniProtKB-KW"/>
</dbReference>
<keyword evidence="4" id="KW-1185">Reference proteome</keyword>
<evidence type="ECO:0000313" key="3">
    <source>
        <dbReference type="EMBL" id="NDL66039.1"/>
    </source>
</evidence>
<dbReference type="AlphaFoldDB" id="A0A845SPL8"/>
<dbReference type="InterPro" id="IPR041698">
    <property type="entry name" value="Methyltransf_25"/>
</dbReference>
<dbReference type="InterPro" id="IPR011051">
    <property type="entry name" value="RmlC_Cupin_sf"/>
</dbReference>
<dbReference type="InterPro" id="IPR014710">
    <property type="entry name" value="RmlC-like_jellyroll"/>
</dbReference>
<dbReference type="PANTHER" id="PTHR46797:SF1">
    <property type="entry name" value="METHYLPHOSPHONATE SYNTHASE"/>
    <property type="match status" value="1"/>
</dbReference>
<dbReference type="SUPFAM" id="SSF53335">
    <property type="entry name" value="S-adenosyl-L-methionine-dependent methyltransferases"/>
    <property type="match status" value="1"/>
</dbReference>
<evidence type="ECO:0000259" key="2">
    <source>
        <dbReference type="PROSITE" id="PS50943"/>
    </source>
</evidence>
<dbReference type="InterPro" id="IPR010982">
    <property type="entry name" value="Lambda_DNA-bd_dom_sf"/>
</dbReference>
<protein>
    <submittedName>
        <fullName evidence="3">Helix-turn-helix domain-containing protein</fullName>
    </submittedName>
</protein>
<dbReference type="InterPro" id="IPR001387">
    <property type="entry name" value="Cro/C1-type_HTH"/>
</dbReference>
<sequence>MPYPALALAANLSKARKLKGLTLNGLSELSGVAKATLSGLEKGEGNPTIETIWRLACTLRVPFGQLVADDGLDEIGGTDGISVKLVERQNGPQIIESYMMTIPAGQSRKASPHMLGLKETVTVLMGTVLTGQLSSLSLVHAGDSIQFNGDAPHLYEATAASDVKLLVTLVYPDPEAVRAISMEYRIAWPQHQNEWEENIRSVFSRLCIEVQNGLCCYRILFEDCPLNRVDAQVTIAEFIDKHRKSWQQVQLFSVCTPIIGIIIFPHLHPFRDLPNSRTDCQDDLFAQARQIAAMVSIPVQDSLLSVPELKTLTRSSSMIVSVLATEALLRMNNISVPGIFQVRTEMELTKHPSIEDRVLFEDRINVDSYDAYEIVHPAYGRQVLAIAPFLRDFSSSPSVLDIGTGPGLPLYMLLELCPDMAVTAIDPSKKAFNHLSRRFETDRRVKLINSGIDDFDAGDQTFNVVISIGASHHLDTTLLFHRVRSLLPNGGRFIISDEMLSPFTSRVEREKNLLVHHLKYIANTLASVPLSALDPSEQELVTRMNNEVPYCLFLALSGEVPVSAARIRTLLSDMQQKTFPEPVSHPGITYYRFHILELEALVAGMDYEVEQKTYPQRLVHMAASAGFDLAHHQRLYRTDGDSDWDAGTHLFVFEKN</sequence>
<dbReference type="GO" id="GO:0003700">
    <property type="term" value="F:DNA-binding transcription factor activity"/>
    <property type="evidence" value="ECO:0007669"/>
    <property type="project" value="TreeGrafter"/>
</dbReference>
<organism evidence="3 4">
    <name type="scientific">Acerihabitans arboris</name>
    <dbReference type="NCBI Taxonomy" id="2691583"/>
    <lineage>
        <taxon>Bacteria</taxon>
        <taxon>Pseudomonadati</taxon>
        <taxon>Pseudomonadota</taxon>
        <taxon>Gammaproteobacteria</taxon>
        <taxon>Enterobacterales</taxon>
        <taxon>Pectobacteriaceae</taxon>
        <taxon>Acerihabitans</taxon>
    </lineage>
</organism>
<dbReference type="Gene3D" id="3.40.50.150">
    <property type="entry name" value="Vaccinia Virus protein VP39"/>
    <property type="match status" value="1"/>
</dbReference>
<dbReference type="InterPro" id="IPR029063">
    <property type="entry name" value="SAM-dependent_MTases_sf"/>
</dbReference>
<reference evidence="3 4" key="1">
    <citation type="submission" date="2019-12" db="EMBL/GenBank/DDBJ databases">
        <authorList>
            <person name="Lee S.D."/>
        </authorList>
    </citation>
    <scope>NUCLEOTIDE SEQUENCE [LARGE SCALE GENOMIC DNA]</scope>
    <source>
        <strain evidence="3 4">SAP-6</strain>
    </source>
</reference>
<dbReference type="Gene3D" id="1.10.260.40">
    <property type="entry name" value="lambda repressor-like DNA-binding domains"/>
    <property type="match status" value="1"/>
</dbReference>
<name>A0A845SPL8_9GAMM</name>
<dbReference type="Pfam" id="PF01381">
    <property type="entry name" value="HTH_3"/>
    <property type="match status" value="1"/>
</dbReference>
<dbReference type="SUPFAM" id="SSF51182">
    <property type="entry name" value="RmlC-like cupins"/>
    <property type="match status" value="1"/>
</dbReference>
<dbReference type="Proteomes" id="UP000461443">
    <property type="component" value="Unassembled WGS sequence"/>
</dbReference>
<feature type="domain" description="HTH cro/C1-type" evidence="2">
    <location>
        <begin position="12"/>
        <end position="66"/>
    </location>
</feature>
<keyword evidence="1" id="KW-0238">DNA-binding</keyword>
<dbReference type="PANTHER" id="PTHR46797">
    <property type="entry name" value="HTH-TYPE TRANSCRIPTIONAL REGULATOR"/>
    <property type="match status" value="1"/>
</dbReference>
<dbReference type="SMART" id="SM00530">
    <property type="entry name" value="HTH_XRE"/>
    <property type="match status" value="1"/>
</dbReference>
<dbReference type="CDD" id="cd02440">
    <property type="entry name" value="AdoMet_MTases"/>
    <property type="match status" value="1"/>
</dbReference>
<dbReference type="Pfam" id="PF13649">
    <property type="entry name" value="Methyltransf_25"/>
    <property type="match status" value="1"/>
</dbReference>
<dbReference type="CDD" id="cd02209">
    <property type="entry name" value="cupin_XRE_C"/>
    <property type="match status" value="1"/>
</dbReference>
<gene>
    <name evidence="3" type="ORF">GRH90_25270</name>
</gene>
<dbReference type="Gene3D" id="2.60.120.10">
    <property type="entry name" value="Jelly Rolls"/>
    <property type="match status" value="1"/>
</dbReference>
<evidence type="ECO:0000313" key="4">
    <source>
        <dbReference type="Proteomes" id="UP000461443"/>
    </source>
</evidence>
<dbReference type="CDD" id="cd00093">
    <property type="entry name" value="HTH_XRE"/>
    <property type="match status" value="1"/>
</dbReference>
<dbReference type="InterPro" id="IPR050807">
    <property type="entry name" value="TransReg_Diox_bact_type"/>
</dbReference>
<reference evidence="3 4" key="2">
    <citation type="submission" date="2020-02" db="EMBL/GenBank/DDBJ databases">
        <title>The new genus of Enterobacteriales.</title>
        <authorList>
            <person name="Kim I.S."/>
        </authorList>
    </citation>
    <scope>NUCLEOTIDE SEQUENCE [LARGE SCALE GENOMIC DNA]</scope>
    <source>
        <strain evidence="3 4">SAP-6</strain>
    </source>
</reference>
<dbReference type="SUPFAM" id="SSF47413">
    <property type="entry name" value="lambda repressor-like DNA-binding domains"/>
    <property type="match status" value="1"/>
</dbReference>
<proteinExistence type="predicted"/>
<dbReference type="RefSeq" id="WP_162368743.1">
    <property type="nucleotide sequence ID" value="NZ_WUBS01000030.1"/>
</dbReference>